<reference evidence="2 3" key="1">
    <citation type="journal article" date="2018" name="Evol. Lett.">
        <title>Horizontal gene cluster transfer increased hallucinogenic mushroom diversity.</title>
        <authorList>
            <person name="Reynolds H.T."/>
            <person name="Vijayakumar V."/>
            <person name="Gluck-Thaler E."/>
            <person name="Korotkin H.B."/>
            <person name="Matheny P.B."/>
            <person name="Slot J.C."/>
        </authorList>
    </citation>
    <scope>NUCLEOTIDE SEQUENCE [LARGE SCALE GENOMIC DNA]</scope>
    <source>
        <strain evidence="2 3">2629</strain>
    </source>
</reference>
<dbReference type="EMBL" id="NHTK01005186">
    <property type="protein sequence ID" value="PPQ82211.1"/>
    <property type="molecule type" value="Genomic_DNA"/>
</dbReference>
<gene>
    <name evidence="2" type="ORF">CVT24_012889</name>
</gene>
<dbReference type="Pfam" id="PF20236">
    <property type="entry name" value="DUF6593"/>
    <property type="match status" value="1"/>
</dbReference>
<dbReference type="OrthoDB" id="3256331at2759"/>
<protein>
    <recommendedName>
        <fullName evidence="1">DUF6593 domain-containing protein</fullName>
    </recommendedName>
</protein>
<accession>A0A409WUS2</accession>
<evidence type="ECO:0000313" key="3">
    <source>
        <dbReference type="Proteomes" id="UP000284842"/>
    </source>
</evidence>
<dbReference type="InParanoid" id="A0A409WUS2"/>
<dbReference type="AlphaFoldDB" id="A0A409WUS2"/>
<dbReference type="Proteomes" id="UP000284842">
    <property type="component" value="Unassembled WGS sequence"/>
</dbReference>
<comment type="caution">
    <text evidence="2">The sequence shown here is derived from an EMBL/GenBank/DDBJ whole genome shotgun (WGS) entry which is preliminary data.</text>
</comment>
<dbReference type="InterPro" id="IPR046528">
    <property type="entry name" value="DUF6593"/>
</dbReference>
<sequence length="436" mass="48969">MYNSPSQSTLSAHRIQVNNESTETLVNPEPHVRLVMTKPSAISNVLLIKGRPRYKISTPDLAGNHTILSNARTGEILVRINRRKVFADEITFMRHYGGKTMKVGKEYMKETTSTLAGGGYNEMGYRDELGALFMASRRDYELPDDLSNPIAWAEPLSAGSEIQALLVPPGQEPFWDIVIGGWAYLQQKLRLEANKSHRDVPVGLMQAGMAVNLSAPGPGRMRGSLVRGLRYSDYDSTASAVTLVNSRPHSELVITKPSALNNVLLLNGKPRYIISTTDPAAAKTKITDARTKELLAKVHRRTIFSDEVMFTHHENGKPIKIGKEWFKESKMPDGRVRWDIETSSGNFAWRMDVVHRLVLCPASDMDNPIAWVQLPNENKSFAIIVPPGWESIWDIIIAGWVILEQKMRLYEKESQRAEGMATQQAQFATYTMMEPY</sequence>
<keyword evidence="3" id="KW-1185">Reference proteome</keyword>
<name>A0A409WUS2_9AGAR</name>
<organism evidence="2 3">
    <name type="scientific">Panaeolus cyanescens</name>
    <dbReference type="NCBI Taxonomy" id="181874"/>
    <lineage>
        <taxon>Eukaryota</taxon>
        <taxon>Fungi</taxon>
        <taxon>Dikarya</taxon>
        <taxon>Basidiomycota</taxon>
        <taxon>Agaricomycotina</taxon>
        <taxon>Agaricomycetes</taxon>
        <taxon>Agaricomycetidae</taxon>
        <taxon>Agaricales</taxon>
        <taxon>Agaricineae</taxon>
        <taxon>Galeropsidaceae</taxon>
        <taxon>Panaeolus</taxon>
    </lineage>
</organism>
<proteinExistence type="predicted"/>
<evidence type="ECO:0000259" key="1">
    <source>
        <dbReference type="Pfam" id="PF20236"/>
    </source>
</evidence>
<evidence type="ECO:0000313" key="2">
    <source>
        <dbReference type="EMBL" id="PPQ82211.1"/>
    </source>
</evidence>
<feature type="domain" description="DUF6593" evidence="1">
    <location>
        <begin position="261"/>
        <end position="408"/>
    </location>
</feature>